<feature type="transmembrane region" description="Helical" evidence="3">
    <location>
        <begin position="96"/>
        <end position="120"/>
    </location>
</feature>
<gene>
    <name evidence="4" type="ORF">SAMN04487909_1674</name>
</gene>
<keyword evidence="1" id="KW-0813">Transport</keyword>
<keyword evidence="3" id="KW-1133">Transmembrane helix</keyword>
<evidence type="ECO:0000313" key="4">
    <source>
        <dbReference type="EMBL" id="SDK53460.1"/>
    </source>
</evidence>
<feature type="transmembrane region" description="Helical" evidence="3">
    <location>
        <begin position="332"/>
        <end position="357"/>
    </location>
</feature>
<proteinExistence type="predicted"/>
<dbReference type="InterPro" id="IPR000883">
    <property type="entry name" value="Cyt_C_Oxase_1"/>
</dbReference>
<organism evidence="4 5">
    <name type="scientific">Aneurinibacillus migulanus</name>
    <name type="common">Bacillus migulanus</name>
    <dbReference type="NCBI Taxonomy" id="47500"/>
    <lineage>
        <taxon>Bacteria</taxon>
        <taxon>Bacillati</taxon>
        <taxon>Bacillota</taxon>
        <taxon>Bacilli</taxon>
        <taxon>Bacillales</taxon>
        <taxon>Paenibacillaceae</taxon>
        <taxon>Aneurinibacillus group</taxon>
        <taxon>Aneurinibacillus</taxon>
    </lineage>
</organism>
<evidence type="ECO:0000256" key="2">
    <source>
        <dbReference type="ARBA" id="ARBA00022982"/>
    </source>
</evidence>
<dbReference type="GO" id="GO:0016020">
    <property type="term" value="C:membrane"/>
    <property type="evidence" value="ECO:0007669"/>
    <property type="project" value="InterPro"/>
</dbReference>
<dbReference type="GO" id="GO:0022904">
    <property type="term" value="P:respiratory electron transport chain"/>
    <property type="evidence" value="ECO:0007669"/>
    <property type="project" value="TreeGrafter"/>
</dbReference>
<dbReference type="GO" id="GO:0009060">
    <property type="term" value="P:aerobic respiration"/>
    <property type="evidence" value="ECO:0007669"/>
    <property type="project" value="InterPro"/>
</dbReference>
<feature type="transmembrane region" description="Helical" evidence="3">
    <location>
        <begin position="14"/>
        <end position="39"/>
    </location>
</feature>
<accession>A0A0K2WII5</accession>
<dbReference type="SUPFAM" id="SSF81442">
    <property type="entry name" value="Cytochrome c oxidase subunit I-like"/>
    <property type="match status" value="1"/>
</dbReference>
<dbReference type="Gene3D" id="1.20.210.10">
    <property type="entry name" value="Cytochrome c oxidase-like, subunit I domain"/>
    <property type="match status" value="1"/>
</dbReference>
<dbReference type="PANTHER" id="PTHR10422">
    <property type="entry name" value="CYTOCHROME C OXIDASE SUBUNIT 1"/>
    <property type="match status" value="1"/>
</dbReference>
<evidence type="ECO:0000256" key="1">
    <source>
        <dbReference type="ARBA" id="ARBA00022660"/>
    </source>
</evidence>
<keyword evidence="3" id="KW-0812">Transmembrane</keyword>
<dbReference type="PROSITE" id="PS50855">
    <property type="entry name" value="COX1"/>
    <property type="match status" value="1"/>
</dbReference>
<keyword evidence="2" id="KW-0249">Electron transport</keyword>
<dbReference type="GO" id="GO:0020037">
    <property type="term" value="F:heme binding"/>
    <property type="evidence" value="ECO:0007669"/>
    <property type="project" value="InterPro"/>
</dbReference>
<evidence type="ECO:0000313" key="5">
    <source>
        <dbReference type="Proteomes" id="UP000182836"/>
    </source>
</evidence>
<feature type="transmembrane region" description="Helical" evidence="3">
    <location>
        <begin position="299"/>
        <end position="320"/>
    </location>
</feature>
<keyword evidence="3" id="KW-0472">Membrane</keyword>
<sequence length="465" mass="52778">MTAITHNENRVVRLFFYSSITWLLIGMTIGLILAIKYVWPDFLVWGEFLQKYLSYGRIRPAHTHILLFGWLSMAYAGGLFYIIPQLTRKSLEHPRLAHAIGILWNIYIVAALVTLCMGYTTTIEYAEPTWPLDVYFIVLVAGAAYICFKTIAKRNESQLYVSLWYFMGSLIWLPFLYIIGNIVTYFITGVPQALAGWFYGHNVIGLWFTTVGVGFIYYLLPLLSKNPLYSHKLSLIGFWTIATFYVWNGPHHLQNGPIPAWLMKAGVIPSVLLIIPVWTVLANVFGTMKGKWHRISESVPLKFVVTGAIFYLITCLQGPFQSLMQPSAILKFTNWIIGHAHMALFGAFSFVLFALFYHTLPSLTGRKIYSEALMNWHFWLSIIGFLIFAFTTWTAGVMQGFAWTEGKQYGVPFLEVVVSLQPFAIARAIGGVLMFIGQIVFAYNVRRSIKDGQLLSVEEKSTSTA</sequence>
<evidence type="ECO:0000256" key="3">
    <source>
        <dbReference type="SAM" id="Phobius"/>
    </source>
</evidence>
<protein>
    <submittedName>
        <fullName evidence="4">Cytochrome c oxidase cbb3-type subunit 1</fullName>
    </submittedName>
</protein>
<dbReference type="OrthoDB" id="9808748at2"/>
<dbReference type="GO" id="GO:0004129">
    <property type="term" value="F:cytochrome-c oxidase activity"/>
    <property type="evidence" value="ECO:0007669"/>
    <property type="project" value="InterPro"/>
</dbReference>
<dbReference type="EMBL" id="FNED01000067">
    <property type="protein sequence ID" value="SDK53460.1"/>
    <property type="molecule type" value="Genomic_DNA"/>
</dbReference>
<feature type="transmembrane region" description="Helical" evidence="3">
    <location>
        <begin position="378"/>
        <end position="403"/>
    </location>
</feature>
<dbReference type="GeneID" id="42304648"/>
<feature type="transmembrane region" description="Helical" evidence="3">
    <location>
        <begin position="229"/>
        <end position="247"/>
    </location>
</feature>
<name>A0A0K2WII5_ANEMI</name>
<dbReference type="RefSeq" id="WP_052520736.1">
    <property type="nucleotide sequence ID" value="NZ_BJOA01000298.1"/>
</dbReference>
<dbReference type="AlphaFoldDB" id="A0A0K2WII5"/>
<reference evidence="4 5" key="1">
    <citation type="submission" date="2016-10" db="EMBL/GenBank/DDBJ databases">
        <authorList>
            <person name="de Groot N.N."/>
        </authorList>
    </citation>
    <scope>NUCLEOTIDE SEQUENCE [LARGE SCALE GENOMIC DNA]</scope>
    <source>
        <strain evidence="4 5">DSM 2895</strain>
    </source>
</reference>
<feature type="transmembrane region" description="Helical" evidence="3">
    <location>
        <begin position="163"/>
        <end position="187"/>
    </location>
</feature>
<dbReference type="GO" id="GO:0015990">
    <property type="term" value="P:electron transport coupled proton transport"/>
    <property type="evidence" value="ECO:0007669"/>
    <property type="project" value="TreeGrafter"/>
</dbReference>
<feature type="transmembrane region" description="Helical" evidence="3">
    <location>
        <begin position="132"/>
        <end position="151"/>
    </location>
</feature>
<feature type="transmembrane region" description="Helical" evidence="3">
    <location>
        <begin position="267"/>
        <end position="287"/>
    </location>
</feature>
<feature type="transmembrane region" description="Helical" evidence="3">
    <location>
        <begin position="199"/>
        <end position="220"/>
    </location>
</feature>
<dbReference type="Proteomes" id="UP000182836">
    <property type="component" value="Unassembled WGS sequence"/>
</dbReference>
<feature type="transmembrane region" description="Helical" evidence="3">
    <location>
        <begin position="423"/>
        <end position="445"/>
    </location>
</feature>
<dbReference type="InterPro" id="IPR023616">
    <property type="entry name" value="Cyt_c_oxase-like_su1_dom"/>
</dbReference>
<dbReference type="InterPro" id="IPR036927">
    <property type="entry name" value="Cyt_c_oxase-like_su1_sf"/>
</dbReference>
<feature type="transmembrane region" description="Helical" evidence="3">
    <location>
        <begin position="65"/>
        <end position="84"/>
    </location>
</feature>
<dbReference type="Pfam" id="PF00115">
    <property type="entry name" value="COX1"/>
    <property type="match status" value="1"/>
</dbReference>
<dbReference type="PANTHER" id="PTHR10422:SF29">
    <property type="entry name" value="CYTOCHROME C OXIDASE SUBUNIT 1 HOMOLOG, BACTEROID"/>
    <property type="match status" value="1"/>
</dbReference>
<keyword evidence="1" id="KW-0679">Respiratory chain</keyword>